<gene>
    <name evidence="3" type="ORF">U14_00243</name>
</gene>
<keyword evidence="2" id="KW-0812">Transmembrane</keyword>
<feature type="transmembrane region" description="Helical" evidence="2">
    <location>
        <begin position="428"/>
        <end position="451"/>
    </location>
</feature>
<dbReference type="EMBL" id="DF820455">
    <property type="protein sequence ID" value="GAK49025.1"/>
    <property type="molecule type" value="Genomic_DNA"/>
</dbReference>
<dbReference type="InterPro" id="IPR029024">
    <property type="entry name" value="TerB-like"/>
</dbReference>
<name>A0A0S6VUW0_9BACT</name>
<dbReference type="HOGENOM" id="CLU_588831_0_0_0"/>
<feature type="region of interest" description="Disordered" evidence="1">
    <location>
        <begin position="190"/>
        <end position="210"/>
    </location>
</feature>
<dbReference type="Proteomes" id="UP000030700">
    <property type="component" value="Unassembled WGS sequence"/>
</dbReference>
<proteinExistence type="predicted"/>
<evidence type="ECO:0000256" key="2">
    <source>
        <dbReference type="SAM" id="Phobius"/>
    </source>
</evidence>
<dbReference type="CDD" id="cd07177">
    <property type="entry name" value="terB_like"/>
    <property type="match status" value="2"/>
</dbReference>
<accession>A0A0S6VUW0</accession>
<keyword evidence="2" id="KW-1133">Transmembrane helix</keyword>
<reference evidence="3" key="1">
    <citation type="journal article" date="2015" name="PeerJ">
        <title>First genomic representation of candidate bacterial phylum KSB3 points to enhanced environmental sensing as a trigger of wastewater bulking.</title>
        <authorList>
            <person name="Sekiguchi Y."/>
            <person name="Ohashi A."/>
            <person name="Parks D.H."/>
            <person name="Yamauchi T."/>
            <person name="Tyson G.W."/>
            <person name="Hugenholtz P."/>
        </authorList>
    </citation>
    <scope>NUCLEOTIDE SEQUENCE [LARGE SCALE GENOMIC DNA]</scope>
</reference>
<evidence type="ECO:0000256" key="1">
    <source>
        <dbReference type="SAM" id="MobiDB-lite"/>
    </source>
</evidence>
<keyword evidence="2" id="KW-0472">Membrane</keyword>
<dbReference type="STRING" id="1499966.U14_00243"/>
<dbReference type="Gene3D" id="1.10.3680.10">
    <property type="entry name" value="TerB-like"/>
    <property type="match status" value="1"/>
</dbReference>
<dbReference type="SUPFAM" id="SSF158682">
    <property type="entry name" value="TerB-like"/>
    <property type="match status" value="1"/>
</dbReference>
<dbReference type="AlphaFoldDB" id="A0A0S6VUW0"/>
<evidence type="ECO:0000313" key="3">
    <source>
        <dbReference type="EMBL" id="GAK49025.1"/>
    </source>
</evidence>
<keyword evidence="4" id="KW-1185">Reference proteome</keyword>
<evidence type="ECO:0000313" key="4">
    <source>
        <dbReference type="Proteomes" id="UP000030700"/>
    </source>
</evidence>
<protein>
    <submittedName>
        <fullName evidence="3">Uncharacterized protein</fullName>
    </submittedName>
</protein>
<sequence length="464" mass="51920">MKPEEIIRAVTYMLAIDGKIDAAEAQFLQHLCRRFNVPESFIQTAITQMQAGNVTLTLPQTPDEQIRLFDLLAQAACADGQIAPQELNRLKALAAKIGLPEHAVTSTLKRHAKKPAAVPPEFVEGQATPADKTVLRQPIQQTQNTGKRIARKAPPATQRCPKCGHEFPANETSCPACGIVIAKYLKPFNDSETDDETAERTSSKMAKQRSDSAGLLKNGVKLLFFVSLLLFGVAYCQQGKLPPQSAVLKPLYEEPVQKEVKQPPFQVKAGGTEYTIKPLYSYELAGLVVSYHHSASFADYYHELWGDKLNLKDICVVWGSNITTNAYRKSKFKSAPFMCYWWVPNDVPFDQTKISNNHLISEKKAINRQILRVKTGDQIYLKGFLAEYSTADGFHRGTSTTREDTWNGACETIYLSEFRVLKAANTGWRLLAFLSKWLLIGSASLWAFLFVKDIFQTAGEYTKR</sequence>
<organism evidence="3">
    <name type="scientific">Candidatus Moduliflexus flocculans</name>
    <dbReference type="NCBI Taxonomy" id="1499966"/>
    <lineage>
        <taxon>Bacteria</taxon>
        <taxon>Candidatus Moduliflexota</taxon>
        <taxon>Candidatus Moduliflexia</taxon>
        <taxon>Candidatus Moduliflexales</taxon>
        <taxon>Candidatus Moduliflexaceae</taxon>
    </lineage>
</organism>